<dbReference type="InterPro" id="IPR037883">
    <property type="entry name" value="Knr4/Smi1-like_sf"/>
</dbReference>
<sequence length="148" mass="16727">MTIKTAIEHLDKNATDEVFWLGPVDLEQIDILENNLGIKLPLDFKEFLHLVGGGGVIGEEISGVVDNNALEESGGAVFYDTNYCRTEFSLPENYAVIYFKDDEVCWCIDCGGKTFGRVINYDLFSRKETNTLNASFSEFFDNYVKLRT</sequence>
<dbReference type="Pfam" id="PF14567">
    <property type="entry name" value="SUKH_5"/>
    <property type="match status" value="1"/>
</dbReference>
<dbReference type="RefSeq" id="WP_023330592.1">
    <property type="nucleotide sequence ID" value="NZ_BNSW01000001.1"/>
</dbReference>
<reference evidence="2 3" key="1">
    <citation type="submission" date="2018-06" db="EMBL/GenBank/DDBJ databases">
        <title>ACT-28, a chromosomally-encoded AmpC with carbapenemase activity from Enterobacter kobei.</title>
        <authorList>
            <person name="Jousset A.B."/>
            <person name="Oueslati S."/>
            <person name="Bernabeu S."/>
            <person name="Takissian J."/>
            <person name="Creton E."/>
            <person name="Vogel A."/>
            <person name="Cotellon G."/>
            <person name="Bonnin R.A."/>
            <person name="Dortet L."/>
            <person name="Naas T."/>
        </authorList>
    </citation>
    <scope>NUCLEOTIDE SEQUENCE [LARGE SCALE GENOMIC DNA]</scope>
    <source>
        <strain evidence="2 3">149H6</strain>
    </source>
</reference>
<evidence type="ECO:0000313" key="3">
    <source>
        <dbReference type="Proteomes" id="UP000250603"/>
    </source>
</evidence>
<evidence type="ECO:0000259" key="1">
    <source>
        <dbReference type="SMART" id="SM00860"/>
    </source>
</evidence>
<feature type="domain" description="Knr4/Smi1-like" evidence="1">
    <location>
        <begin position="23"/>
        <end position="142"/>
    </location>
</feature>
<dbReference type="InterPro" id="IPR018958">
    <property type="entry name" value="Knr4/Smi1-like_dom"/>
</dbReference>
<comment type="caution">
    <text evidence="2">The sequence shown here is derived from an EMBL/GenBank/DDBJ whole genome shotgun (WGS) entry which is preliminary data.</text>
</comment>
<dbReference type="Gene3D" id="3.40.1580.10">
    <property type="entry name" value="SMI1/KNR4-like"/>
    <property type="match status" value="1"/>
</dbReference>
<dbReference type="SUPFAM" id="SSF160631">
    <property type="entry name" value="SMI1/KNR4-like"/>
    <property type="match status" value="1"/>
</dbReference>
<proteinExistence type="predicted"/>
<protein>
    <submittedName>
        <fullName evidence="2">SMI1/KNR4 family protein</fullName>
    </submittedName>
</protein>
<dbReference type="Proteomes" id="UP000250603">
    <property type="component" value="Unassembled WGS sequence"/>
</dbReference>
<dbReference type="EMBL" id="QMCK01000063">
    <property type="protein sequence ID" value="RAY22264.1"/>
    <property type="molecule type" value="Genomic_DNA"/>
</dbReference>
<name>A0ABX9EXJ7_9ENTR</name>
<accession>A0ABX9EXJ7</accession>
<evidence type="ECO:0000313" key="2">
    <source>
        <dbReference type="EMBL" id="RAY22264.1"/>
    </source>
</evidence>
<gene>
    <name evidence="2" type="ORF">DP181_18590</name>
</gene>
<dbReference type="SMART" id="SM00860">
    <property type="entry name" value="SMI1_KNR4"/>
    <property type="match status" value="1"/>
</dbReference>
<organism evidence="2 3">
    <name type="scientific">Enterobacter kobei</name>
    <dbReference type="NCBI Taxonomy" id="208224"/>
    <lineage>
        <taxon>Bacteria</taxon>
        <taxon>Pseudomonadati</taxon>
        <taxon>Pseudomonadota</taxon>
        <taxon>Gammaproteobacteria</taxon>
        <taxon>Enterobacterales</taxon>
        <taxon>Enterobacteriaceae</taxon>
        <taxon>Enterobacter</taxon>
        <taxon>Enterobacter cloacae complex</taxon>
    </lineage>
</organism>
<keyword evidence="3" id="KW-1185">Reference proteome</keyword>